<feature type="coiled-coil region" evidence="1">
    <location>
        <begin position="305"/>
        <end position="332"/>
    </location>
</feature>
<feature type="compositionally biased region" description="Gly residues" evidence="2">
    <location>
        <begin position="224"/>
        <end position="237"/>
    </location>
</feature>
<keyword evidence="1" id="KW-0175">Coiled coil</keyword>
<feature type="compositionally biased region" description="Basic and acidic residues" evidence="2">
    <location>
        <begin position="258"/>
        <end position="267"/>
    </location>
</feature>
<name>A0A9W7A7F1_9STRA</name>
<proteinExistence type="predicted"/>
<accession>A0A9W7A7F1</accession>
<feature type="region of interest" description="Disordered" evidence="2">
    <location>
        <begin position="220"/>
        <end position="267"/>
    </location>
</feature>
<evidence type="ECO:0000256" key="2">
    <source>
        <dbReference type="SAM" id="MobiDB-lite"/>
    </source>
</evidence>
<dbReference type="Proteomes" id="UP001165082">
    <property type="component" value="Unassembled WGS sequence"/>
</dbReference>
<protein>
    <submittedName>
        <fullName evidence="3">Uncharacterized protein</fullName>
    </submittedName>
</protein>
<organism evidence="3 4">
    <name type="scientific">Triparma retinervis</name>
    <dbReference type="NCBI Taxonomy" id="2557542"/>
    <lineage>
        <taxon>Eukaryota</taxon>
        <taxon>Sar</taxon>
        <taxon>Stramenopiles</taxon>
        <taxon>Ochrophyta</taxon>
        <taxon>Bolidophyceae</taxon>
        <taxon>Parmales</taxon>
        <taxon>Triparmaceae</taxon>
        <taxon>Triparma</taxon>
    </lineage>
</organism>
<reference evidence="3" key="1">
    <citation type="submission" date="2022-07" db="EMBL/GenBank/DDBJ databases">
        <title>Genome analysis of Parmales, a sister group of diatoms, reveals the evolutionary specialization of diatoms from phago-mixotrophs to photoautotrophs.</title>
        <authorList>
            <person name="Ban H."/>
            <person name="Sato S."/>
            <person name="Yoshikawa S."/>
            <person name="Kazumasa Y."/>
            <person name="Nakamura Y."/>
            <person name="Ichinomiya M."/>
            <person name="Saitoh K."/>
            <person name="Sato N."/>
            <person name="Blanc-Mathieu R."/>
            <person name="Endo H."/>
            <person name="Kuwata A."/>
            <person name="Ogata H."/>
        </authorList>
    </citation>
    <scope>NUCLEOTIDE SEQUENCE</scope>
</reference>
<dbReference type="AlphaFoldDB" id="A0A9W7A7F1"/>
<dbReference type="EMBL" id="BRXZ01002534">
    <property type="protein sequence ID" value="GMH64282.1"/>
    <property type="molecule type" value="Genomic_DNA"/>
</dbReference>
<evidence type="ECO:0000256" key="1">
    <source>
        <dbReference type="SAM" id="Coils"/>
    </source>
</evidence>
<evidence type="ECO:0000313" key="3">
    <source>
        <dbReference type="EMBL" id="GMH64282.1"/>
    </source>
</evidence>
<sequence length="390" mass="43724">MQVWGQVDTIYNEKDGVWSEFFVAKTKEGKRTTDAMTGRGQNDEVFKGLWGGGFEKRKGIQVRGESRVGKVGLLVQFIPWLLLKEGRWEAFERWLKIEGHTVLNGLERGGAKGRKAVQGSDNYERAEIIDTRAKVLKVGSGWLKRTCFFDIGQLHSHFGLNPLPEGINTRLVVTLALQGGGRGPGGNIGERSAEEYKVEDWCYRLSRSNRGLRGDSLGIYSEGGAEGGEGGAQGGFGESDESEEDDSDCESECSLDVDPPKEESRKTHLDLQMEEVKHGLDKLAKGEAKLKERMLELESMWQESEKELKRSMAALEISKQEVKRREEKAKRETGEMIAEKRAMLEWVLKLGGSKADFEERFGEVFDEEGGLAGAANRGRRARKENKRWSM</sequence>
<gene>
    <name evidence="3" type="ORF">TrRE_jg6596</name>
</gene>
<keyword evidence="4" id="KW-1185">Reference proteome</keyword>
<comment type="caution">
    <text evidence="3">The sequence shown here is derived from an EMBL/GenBank/DDBJ whole genome shotgun (WGS) entry which is preliminary data.</text>
</comment>
<evidence type="ECO:0000313" key="4">
    <source>
        <dbReference type="Proteomes" id="UP001165082"/>
    </source>
</evidence>
<feature type="compositionally biased region" description="Acidic residues" evidence="2">
    <location>
        <begin position="238"/>
        <end position="255"/>
    </location>
</feature>